<dbReference type="CDD" id="cd01130">
    <property type="entry name" value="VirB11-like_ATPase"/>
    <property type="match status" value="1"/>
</dbReference>
<reference evidence="3" key="1">
    <citation type="submission" date="2022-02" db="EMBL/GenBank/DDBJ databases">
        <title>Corynebacterium sp. from urogenital microbiome.</title>
        <authorList>
            <person name="Cappelli E.A."/>
            <person name="Ribeiro T.G."/>
            <person name="Peixe L."/>
        </authorList>
    </citation>
    <scope>NUCLEOTIDE SEQUENCE</scope>
    <source>
        <strain evidence="3">C9Ua_112</strain>
    </source>
</reference>
<feature type="domain" description="Bacterial type II secretion system protein E" evidence="2">
    <location>
        <begin position="112"/>
        <end position="326"/>
    </location>
</feature>
<dbReference type="InterPro" id="IPR027417">
    <property type="entry name" value="P-loop_NTPase"/>
</dbReference>
<dbReference type="Pfam" id="PF00437">
    <property type="entry name" value="T2SSE"/>
    <property type="match status" value="1"/>
</dbReference>
<dbReference type="InterPro" id="IPR001482">
    <property type="entry name" value="T2SS/T4SS_dom"/>
</dbReference>
<name>A0A9X3M619_9CORY</name>
<sequence>MASRRKKAERSQPEPERGLLALVRDDLAEQGISRPDEHDLSRSLHLLGEASVENVRTLQREFSGLGPLAGPLLDPQVTDVVLNGDGDVWADRGAGMQRVDSVKISAESARDLAVRMATMCGERLDEARPFADGVLRDLPPDVAAQAIRVHTLLAPPAAGGSCISLRAITGQRNSLDALVAGGLASREMAEVLRRIVRARRNILISGGTGAGKTTLLAALLAEVARDQRLIVVEDTPELLIDHPHVVSMATREGNAEGAGAITMTTLVKQSLRMRPDRIVVGEIRGPEVADLLVALNTGHAGSAGTIHANDPASVPGRLEALGAMAGLDRMALARQVIDGIDVVLHVSRTDQGRRLTHIGRLVGDERARIEVLWQWRGGIDSGGGEVAEDREAFEEFCDELG</sequence>
<dbReference type="Gene3D" id="3.40.50.300">
    <property type="entry name" value="P-loop containing nucleotide triphosphate hydrolases"/>
    <property type="match status" value="1"/>
</dbReference>
<dbReference type="GeneID" id="301812638"/>
<comment type="caution">
    <text evidence="3">The sequence shown here is derived from an EMBL/GenBank/DDBJ whole genome shotgun (WGS) entry which is preliminary data.</text>
</comment>
<dbReference type="Gene3D" id="3.30.450.380">
    <property type="match status" value="1"/>
</dbReference>
<dbReference type="GO" id="GO:0016887">
    <property type="term" value="F:ATP hydrolysis activity"/>
    <property type="evidence" value="ECO:0007669"/>
    <property type="project" value="InterPro"/>
</dbReference>
<dbReference type="PANTHER" id="PTHR30486:SF6">
    <property type="entry name" value="TYPE IV PILUS RETRACTATION ATPASE PILT"/>
    <property type="match status" value="1"/>
</dbReference>
<organism evidence="3 4">
    <name type="scientific">Corynebacterium macclintockiae</name>
    <dbReference type="NCBI Taxonomy" id="2913501"/>
    <lineage>
        <taxon>Bacteria</taxon>
        <taxon>Bacillati</taxon>
        <taxon>Actinomycetota</taxon>
        <taxon>Actinomycetes</taxon>
        <taxon>Mycobacteriales</taxon>
        <taxon>Corynebacteriaceae</taxon>
        <taxon>Corynebacterium</taxon>
    </lineage>
</organism>
<evidence type="ECO:0000313" key="3">
    <source>
        <dbReference type="EMBL" id="MCZ9304644.1"/>
    </source>
</evidence>
<proteinExistence type="inferred from homology"/>
<keyword evidence="4" id="KW-1185">Reference proteome</keyword>
<dbReference type="SUPFAM" id="SSF52540">
    <property type="entry name" value="P-loop containing nucleoside triphosphate hydrolases"/>
    <property type="match status" value="1"/>
</dbReference>
<accession>A0A9X3M619</accession>
<evidence type="ECO:0000259" key="2">
    <source>
        <dbReference type="Pfam" id="PF00437"/>
    </source>
</evidence>
<dbReference type="InterPro" id="IPR050921">
    <property type="entry name" value="T4SS_GSP_E_ATPase"/>
</dbReference>
<dbReference type="Proteomes" id="UP001146505">
    <property type="component" value="Unassembled WGS sequence"/>
</dbReference>
<dbReference type="NCBIfam" id="TIGR03819">
    <property type="entry name" value="heli_sec_ATPase"/>
    <property type="match status" value="1"/>
</dbReference>
<evidence type="ECO:0000313" key="4">
    <source>
        <dbReference type="Proteomes" id="UP001146505"/>
    </source>
</evidence>
<dbReference type="RefSeq" id="WP_269954719.1">
    <property type="nucleotide sequence ID" value="NZ_JAKMUV010000003.1"/>
</dbReference>
<protein>
    <submittedName>
        <fullName evidence="3">TadA family conjugal transfer-associated ATPase</fullName>
    </submittedName>
</protein>
<dbReference type="EMBL" id="JAKMUV010000003">
    <property type="protein sequence ID" value="MCZ9304644.1"/>
    <property type="molecule type" value="Genomic_DNA"/>
</dbReference>
<evidence type="ECO:0000256" key="1">
    <source>
        <dbReference type="ARBA" id="ARBA00006611"/>
    </source>
</evidence>
<comment type="similarity">
    <text evidence="1">Belongs to the GSP E family.</text>
</comment>
<gene>
    <name evidence="3" type="ORF">L8U58_03700</name>
</gene>
<dbReference type="PANTHER" id="PTHR30486">
    <property type="entry name" value="TWITCHING MOTILITY PROTEIN PILT"/>
    <property type="match status" value="1"/>
</dbReference>
<dbReference type="AlphaFoldDB" id="A0A9X3M619"/>
<dbReference type="InterPro" id="IPR022399">
    <property type="entry name" value="TadA-like_ATPase"/>
</dbReference>